<reference evidence="2 3" key="1">
    <citation type="submission" date="2022-01" db="EMBL/GenBank/DDBJ databases">
        <authorList>
            <person name="Xiong W."/>
            <person name="Schranz E."/>
        </authorList>
    </citation>
    <scope>NUCLEOTIDE SEQUENCE [LARGE SCALE GENOMIC DNA]</scope>
</reference>
<proteinExistence type="predicted"/>
<evidence type="ECO:0000313" key="2">
    <source>
        <dbReference type="EMBL" id="CAH1418040.1"/>
    </source>
</evidence>
<feature type="region of interest" description="Disordered" evidence="1">
    <location>
        <begin position="73"/>
        <end position="93"/>
    </location>
</feature>
<comment type="caution">
    <text evidence="2">The sequence shown here is derived from an EMBL/GenBank/DDBJ whole genome shotgun (WGS) entry which is preliminary data.</text>
</comment>
<evidence type="ECO:0000256" key="1">
    <source>
        <dbReference type="SAM" id="MobiDB-lite"/>
    </source>
</evidence>
<organism evidence="2 3">
    <name type="scientific">Lactuca virosa</name>
    <dbReference type="NCBI Taxonomy" id="75947"/>
    <lineage>
        <taxon>Eukaryota</taxon>
        <taxon>Viridiplantae</taxon>
        <taxon>Streptophyta</taxon>
        <taxon>Embryophyta</taxon>
        <taxon>Tracheophyta</taxon>
        <taxon>Spermatophyta</taxon>
        <taxon>Magnoliopsida</taxon>
        <taxon>eudicotyledons</taxon>
        <taxon>Gunneridae</taxon>
        <taxon>Pentapetalae</taxon>
        <taxon>asterids</taxon>
        <taxon>campanulids</taxon>
        <taxon>Asterales</taxon>
        <taxon>Asteraceae</taxon>
        <taxon>Cichorioideae</taxon>
        <taxon>Cichorieae</taxon>
        <taxon>Lactucinae</taxon>
        <taxon>Lactuca</taxon>
    </lineage>
</organism>
<sequence>MRLHYNISGGCTTDDLWWICTTSQSYHLATSCHVQAEHLAKVKGKGSGVSTRDGQDSATLFYLLGDLGSSQGWMDGGASSEPGGGGRRCNTGGQATERSLKSLLGSLLMKGKIHY</sequence>
<evidence type="ECO:0000313" key="3">
    <source>
        <dbReference type="Proteomes" id="UP001157418"/>
    </source>
</evidence>
<dbReference type="AlphaFoldDB" id="A0AAU9LVS8"/>
<name>A0AAU9LVS8_9ASTR</name>
<protein>
    <submittedName>
        <fullName evidence="2">Uncharacterized protein</fullName>
    </submittedName>
</protein>
<dbReference type="PROSITE" id="PS51257">
    <property type="entry name" value="PROKAR_LIPOPROTEIN"/>
    <property type="match status" value="1"/>
</dbReference>
<dbReference type="EMBL" id="CAKMRJ010000113">
    <property type="protein sequence ID" value="CAH1418040.1"/>
    <property type="molecule type" value="Genomic_DNA"/>
</dbReference>
<dbReference type="Proteomes" id="UP001157418">
    <property type="component" value="Unassembled WGS sequence"/>
</dbReference>
<accession>A0AAU9LVS8</accession>
<keyword evidence="3" id="KW-1185">Reference proteome</keyword>
<gene>
    <name evidence="2" type="ORF">LVIROSA_LOCUS5660</name>
</gene>